<organism evidence="2 3">
    <name type="scientific">Lactobacillus iners</name>
    <dbReference type="NCBI Taxonomy" id="147802"/>
    <lineage>
        <taxon>Bacteria</taxon>
        <taxon>Bacillati</taxon>
        <taxon>Bacillota</taxon>
        <taxon>Bacilli</taxon>
        <taxon>Lactobacillales</taxon>
        <taxon>Lactobacillaceae</taxon>
        <taxon>Lactobacillus</taxon>
    </lineage>
</organism>
<dbReference type="PROSITE" id="PS50930">
    <property type="entry name" value="HTH_LYTTR"/>
    <property type="match status" value="1"/>
</dbReference>
<sequence length="143" mass="16852">MKINLHVDASISEEHAEIWVKQMKPNLESMLQYLNNNQVLWCYYDDQLKPISLNDIFIIQTDDRKLDISTQNRHYSCRKPLKEVKAILNNDFIEASRSAYFNFKHIDHLVLLNDGAIDVVLTNQERIAISRRKIKNLKERLGL</sequence>
<dbReference type="Gene3D" id="2.40.50.1020">
    <property type="entry name" value="LytTr DNA-binding domain"/>
    <property type="match status" value="1"/>
</dbReference>
<evidence type="ECO:0000313" key="2">
    <source>
        <dbReference type="EMBL" id="QIH23559.1"/>
    </source>
</evidence>
<dbReference type="InterPro" id="IPR007492">
    <property type="entry name" value="LytTR_DNA-bd_dom"/>
</dbReference>
<dbReference type="AlphaFoldDB" id="A0A6G7B8B0"/>
<dbReference type="GO" id="GO:0000156">
    <property type="term" value="F:phosphorelay response regulator activity"/>
    <property type="evidence" value="ECO:0007669"/>
    <property type="project" value="InterPro"/>
</dbReference>
<dbReference type="Proteomes" id="UP000501676">
    <property type="component" value="Chromosome"/>
</dbReference>
<dbReference type="GeneID" id="93221234"/>
<proteinExistence type="predicted"/>
<protein>
    <submittedName>
        <fullName evidence="2">LytTR family transcriptional regulator</fullName>
    </submittedName>
</protein>
<dbReference type="SMART" id="SM00850">
    <property type="entry name" value="LytTR"/>
    <property type="match status" value="1"/>
</dbReference>
<gene>
    <name evidence="2" type="ORF">G6Z83_02235</name>
</gene>
<dbReference type="Pfam" id="PF04397">
    <property type="entry name" value="LytTR"/>
    <property type="match status" value="1"/>
</dbReference>
<dbReference type="EMBL" id="CP049228">
    <property type="protein sequence ID" value="QIH23559.1"/>
    <property type="molecule type" value="Genomic_DNA"/>
</dbReference>
<feature type="domain" description="HTH LytTR-type" evidence="1">
    <location>
        <begin position="40"/>
        <end position="143"/>
    </location>
</feature>
<dbReference type="InterPro" id="IPR046947">
    <property type="entry name" value="LytR-like"/>
</dbReference>
<dbReference type="RefSeq" id="WP_006729038.1">
    <property type="nucleotide sequence ID" value="NZ_CABKQA010000003.1"/>
</dbReference>
<evidence type="ECO:0000313" key="3">
    <source>
        <dbReference type="Proteomes" id="UP000501676"/>
    </source>
</evidence>
<dbReference type="PANTHER" id="PTHR37299:SF4">
    <property type="entry name" value="TRANSCRIPTIONAL REGULATOR"/>
    <property type="match status" value="1"/>
</dbReference>
<dbReference type="PANTHER" id="PTHR37299">
    <property type="entry name" value="TRANSCRIPTIONAL REGULATOR-RELATED"/>
    <property type="match status" value="1"/>
</dbReference>
<reference evidence="2 3" key="1">
    <citation type="submission" date="2020-02" db="EMBL/GenBank/DDBJ databases">
        <title>Complete genome sequences of six Lactobacillus iners strains isolated from the human vagina.</title>
        <authorList>
            <person name="France M.T."/>
            <person name="Rutt L."/>
            <person name="Narina S."/>
            <person name="Arbaugh S."/>
            <person name="Humphrys M.S."/>
            <person name="Ma B."/>
            <person name="Hayward M.R."/>
            <person name="Relman D."/>
            <person name="Kwon D.S."/>
            <person name="Ravel J."/>
        </authorList>
    </citation>
    <scope>NUCLEOTIDE SEQUENCE [LARGE SCALE GENOMIC DNA]</scope>
    <source>
        <strain evidence="2 3">C0210C1</strain>
    </source>
</reference>
<evidence type="ECO:0000259" key="1">
    <source>
        <dbReference type="PROSITE" id="PS50930"/>
    </source>
</evidence>
<dbReference type="GO" id="GO:0003677">
    <property type="term" value="F:DNA binding"/>
    <property type="evidence" value="ECO:0007669"/>
    <property type="project" value="InterPro"/>
</dbReference>
<name>A0A6G7B8B0_9LACO</name>
<accession>A0A6G7B8B0</accession>